<feature type="domain" description="Phosphotransferase system enzyme I N-terminal" evidence="24">
    <location>
        <begin position="11"/>
        <end position="123"/>
    </location>
</feature>
<dbReference type="GO" id="GO:0009401">
    <property type="term" value="P:phosphoenolpyruvate-dependent sugar phosphotransferase system"/>
    <property type="evidence" value="ECO:0007669"/>
    <property type="project" value="UniProtKB-KW"/>
</dbReference>
<dbReference type="Pfam" id="PF00391">
    <property type="entry name" value="PEP-utilizers"/>
    <property type="match status" value="1"/>
</dbReference>
<dbReference type="RefSeq" id="WP_109644981.1">
    <property type="nucleotide sequence ID" value="NZ_QGGB01000003.1"/>
</dbReference>
<dbReference type="EMBL" id="QGGB01000003">
    <property type="protein sequence ID" value="PWN07365.1"/>
    <property type="molecule type" value="Genomic_DNA"/>
</dbReference>
<comment type="similarity">
    <text evidence="5 17">Belongs to the PEP-utilizing enzyme family.</text>
</comment>
<dbReference type="Proteomes" id="UP000245533">
    <property type="component" value="Unassembled WGS sequence"/>
</dbReference>
<evidence type="ECO:0000256" key="5">
    <source>
        <dbReference type="ARBA" id="ARBA00007837"/>
    </source>
</evidence>
<dbReference type="InterPro" id="IPR008731">
    <property type="entry name" value="PTS_EIN"/>
</dbReference>
<keyword evidence="8 17" id="KW-0813">Transport</keyword>
<dbReference type="InterPro" id="IPR015813">
    <property type="entry name" value="Pyrv/PenolPyrv_kinase-like_dom"/>
</dbReference>
<reference evidence="25 26" key="1">
    <citation type="submission" date="2018-05" db="EMBL/GenBank/DDBJ databases">
        <title>Rhodohalobacter halophilus gen. nov., sp. nov., a moderately halophilic member of the family Balneolaceae.</title>
        <authorList>
            <person name="Liu Z.-W."/>
        </authorList>
    </citation>
    <scope>NUCLEOTIDE SEQUENCE [LARGE SCALE GENOMIC DNA]</scope>
    <source>
        <strain evidence="25 26">8A47</strain>
    </source>
</reference>
<dbReference type="SUPFAM" id="SSF52009">
    <property type="entry name" value="Phosphohistidine domain"/>
    <property type="match status" value="1"/>
</dbReference>
<dbReference type="Gene3D" id="1.10.274.10">
    <property type="entry name" value="PtsI, HPr-binding domain"/>
    <property type="match status" value="1"/>
</dbReference>
<feature type="active site" description="Proton donor" evidence="18">
    <location>
        <position position="502"/>
    </location>
</feature>
<keyword evidence="14 17" id="KW-0418">Kinase</keyword>
<comment type="cofactor">
    <cofactor evidence="2 17 20">
        <name>Mg(2+)</name>
        <dbReference type="ChEBI" id="CHEBI:18420"/>
    </cofactor>
</comment>
<feature type="binding site" evidence="19">
    <location>
        <position position="298"/>
    </location>
    <ligand>
        <name>phosphoenolpyruvate</name>
        <dbReference type="ChEBI" id="CHEBI:58702"/>
    </ligand>
</feature>
<feature type="binding site" evidence="19">
    <location>
        <position position="465"/>
    </location>
    <ligand>
        <name>phosphoenolpyruvate</name>
        <dbReference type="ChEBI" id="CHEBI:58702"/>
    </ligand>
</feature>
<evidence type="ECO:0000256" key="15">
    <source>
        <dbReference type="ARBA" id="ARBA00022842"/>
    </source>
</evidence>
<feature type="binding site" evidence="20">
    <location>
        <position position="455"/>
    </location>
    <ligand>
        <name>Mg(2+)</name>
        <dbReference type="ChEBI" id="CHEBI:18420"/>
    </ligand>
</feature>
<dbReference type="Pfam" id="PF05524">
    <property type="entry name" value="PEP-utilisers_N"/>
    <property type="match status" value="1"/>
</dbReference>
<evidence type="ECO:0000256" key="11">
    <source>
        <dbReference type="ARBA" id="ARBA00022679"/>
    </source>
</evidence>
<comment type="caution">
    <text evidence="25">The sequence shown here is derived from an EMBL/GenBank/DDBJ whole genome shotgun (WGS) entry which is preliminary data.</text>
</comment>
<dbReference type="PROSITE" id="PS00742">
    <property type="entry name" value="PEP_ENZYMES_2"/>
    <property type="match status" value="1"/>
</dbReference>
<dbReference type="InterPro" id="IPR050499">
    <property type="entry name" value="PEP-utilizing_PTS_enzyme"/>
</dbReference>
<dbReference type="SUPFAM" id="SSF47831">
    <property type="entry name" value="Enzyme I of the PEP:sugar phosphotransferase system HPr-binding (sub)domain"/>
    <property type="match status" value="1"/>
</dbReference>
<dbReference type="NCBIfam" id="TIGR01417">
    <property type="entry name" value="PTS_I_fam"/>
    <property type="match status" value="1"/>
</dbReference>
<feature type="coiled-coil region" evidence="21">
    <location>
        <begin position="41"/>
        <end position="68"/>
    </location>
</feature>
<keyword evidence="15 17" id="KW-0460">Magnesium</keyword>
<evidence type="ECO:0000256" key="2">
    <source>
        <dbReference type="ARBA" id="ARBA00001946"/>
    </source>
</evidence>
<dbReference type="GO" id="GO:0005737">
    <property type="term" value="C:cytoplasm"/>
    <property type="evidence" value="ECO:0007669"/>
    <property type="project" value="UniProtKB-SubCell"/>
</dbReference>
<sequence>MSNSHRTVHMKGTPASYGVGIGSAWILEEKKVSVRPNRILDNEVKENLERFERAVEELLEEYSEMRDSTSGDAADILEAQIQTLKDPELHKLIRRKISENHFEAVYAIFSSFNDYVQMIESVGVSWTDDRTIDIVTIRDQLIAALRKKRKELSVPQGAVVFANELSPTVLIELTRTNISGIVLHKAGLTSHAVILSQSMGIPCVVGVNWKALNISGNCEVLIDGETGEVVFHPSDAEKKEFITRKKKEKKRVKELLKAAALPHETGCGSSFTLRANVEFLEELPRISKHGAKGVGLLRTETLLFQRNFEVPAQIEFYEKVLQASGTDPVTIRLFDAGGDKLLEEAEEEPNPFLGWRGIRLLLHQRKLLRNQIEAICRVSGNYPGRVSILVPMVTDLNEITRVKEKVSKIIAELKSDGADVDEEMKVGIMVEVPAVALMAEEIAPFVDFFSIGTNDLTQYTLAVDRGNDRISELFEPFHPAVWKLIRMTMKGAEKHGIPVSVCGESASIPGAAAAFIGLGITDLSMTTNALLPVKELLCSRSLQEMKELGVRVAASRSTDEVKELFQQFTEKGTVK</sequence>
<dbReference type="GO" id="GO:0046872">
    <property type="term" value="F:metal ion binding"/>
    <property type="evidence" value="ECO:0007669"/>
    <property type="project" value="UniProtKB-KW"/>
</dbReference>
<name>A0A316TW10_9BACT</name>
<dbReference type="InterPro" id="IPR036637">
    <property type="entry name" value="Phosphohistidine_dom_sf"/>
</dbReference>
<evidence type="ECO:0000259" key="24">
    <source>
        <dbReference type="Pfam" id="PF05524"/>
    </source>
</evidence>
<dbReference type="PIRSF" id="PIRSF000732">
    <property type="entry name" value="PTS_enzyme_I"/>
    <property type="match status" value="1"/>
</dbReference>
<organism evidence="25 26">
    <name type="scientific">Rhodohalobacter mucosus</name>
    <dbReference type="NCBI Taxonomy" id="2079485"/>
    <lineage>
        <taxon>Bacteria</taxon>
        <taxon>Pseudomonadati</taxon>
        <taxon>Balneolota</taxon>
        <taxon>Balneolia</taxon>
        <taxon>Balneolales</taxon>
        <taxon>Balneolaceae</taxon>
        <taxon>Rhodohalobacter</taxon>
    </lineage>
</organism>
<feature type="domain" description="PEP-utilising enzyme C-terminal" evidence="23">
    <location>
        <begin position="258"/>
        <end position="538"/>
    </location>
</feature>
<dbReference type="SUPFAM" id="SSF51621">
    <property type="entry name" value="Phosphoenolpyruvate/pyruvate domain"/>
    <property type="match status" value="1"/>
</dbReference>
<evidence type="ECO:0000256" key="6">
    <source>
        <dbReference type="ARBA" id="ARBA00012232"/>
    </source>
</evidence>
<keyword evidence="10 17" id="KW-0762">Sugar transport</keyword>
<dbReference type="InterPro" id="IPR023151">
    <property type="entry name" value="PEP_util_CS"/>
</dbReference>
<evidence type="ECO:0000313" key="25">
    <source>
        <dbReference type="EMBL" id="PWN07365.1"/>
    </source>
</evidence>
<comment type="catalytic activity">
    <reaction evidence="1 17">
        <text>L-histidyl-[protein] + phosphoenolpyruvate = N(pros)-phospho-L-histidyl-[protein] + pyruvate</text>
        <dbReference type="Rhea" id="RHEA:23880"/>
        <dbReference type="Rhea" id="RHEA-COMP:9745"/>
        <dbReference type="Rhea" id="RHEA-COMP:9746"/>
        <dbReference type="ChEBI" id="CHEBI:15361"/>
        <dbReference type="ChEBI" id="CHEBI:29979"/>
        <dbReference type="ChEBI" id="CHEBI:58702"/>
        <dbReference type="ChEBI" id="CHEBI:64837"/>
        <dbReference type="EC" id="2.7.3.9"/>
    </reaction>
</comment>
<evidence type="ECO:0000256" key="10">
    <source>
        <dbReference type="ARBA" id="ARBA00022597"/>
    </source>
</evidence>
<evidence type="ECO:0000313" key="26">
    <source>
        <dbReference type="Proteomes" id="UP000245533"/>
    </source>
</evidence>
<evidence type="ECO:0000256" key="4">
    <source>
        <dbReference type="ARBA" id="ARBA00004496"/>
    </source>
</evidence>
<dbReference type="InterPro" id="IPR000121">
    <property type="entry name" value="PEP_util_C"/>
</dbReference>
<dbReference type="PANTHER" id="PTHR46244:SF3">
    <property type="entry name" value="PHOSPHOENOLPYRUVATE-PROTEIN PHOSPHOTRANSFERASE"/>
    <property type="match status" value="1"/>
</dbReference>
<evidence type="ECO:0000256" key="20">
    <source>
        <dbReference type="PIRSR" id="PIRSR000732-3"/>
    </source>
</evidence>
<protein>
    <recommendedName>
        <fullName evidence="7 17">Phosphoenolpyruvate-protein phosphotransferase</fullName>
        <ecNumber evidence="6 17">2.7.3.9</ecNumber>
    </recommendedName>
    <alternativeName>
        <fullName evidence="16 17">Phosphotransferase system, enzyme I</fullName>
    </alternativeName>
</protein>
<evidence type="ECO:0000256" key="17">
    <source>
        <dbReference type="PIRNR" id="PIRNR000732"/>
    </source>
</evidence>
<evidence type="ECO:0000256" key="19">
    <source>
        <dbReference type="PIRSR" id="PIRSR000732-2"/>
    </source>
</evidence>
<evidence type="ECO:0000256" key="18">
    <source>
        <dbReference type="PIRSR" id="PIRSR000732-1"/>
    </source>
</evidence>
<feature type="binding site" evidence="19">
    <location>
        <position position="332"/>
    </location>
    <ligand>
        <name>phosphoenolpyruvate</name>
        <dbReference type="ChEBI" id="CHEBI:58702"/>
    </ligand>
</feature>
<dbReference type="Gene3D" id="3.50.30.10">
    <property type="entry name" value="Phosphohistidine domain"/>
    <property type="match status" value="1"/>
</dbReference>
<dbReference type="PRINTS" id="PR01736">
    <property type="entry name" value="PHPHTRNFRASE"/>
</dbReference>
<dbReference type="Gene3D" id="3.20.20.60">
    <property type="entry name" value="Phosphoenolpyruvate-binding domains"/>
    <property type="match status" value="1"/>
</dbReference>
<gene>
    <name evidence="25" type="primary">ptsP</name>
    <name evidence="25" type="ORF">DDZ15_03620</name>
</gene>
<keyword evidence="25" id="KW-0670">Pyruvate</keyword>
<dbReference type="EC" id="2.7.3.9" evidence="6 17"/>
<keyword evidence="12 17" id="KW-0598">Phosphotransferase system</keyword>
<dbReference type="Pfam" id="PF02896">
    <property type="entry name" value="PEP-utilizers_C"/>
    <property type="match status" value="1"/>
</dbReference>
<evidence type="ECO:0000256" key="8">
    <source>
        <dbReference type="ARBA" id="ARBA00022448"/>
    </source>
</evidence>
<feature type="active site" description="Tele-phosphohistidine intermediate" evidence="18">
    <location>
        <position position="191"/>
    </location>
</feature>
<comment type="function">
    <text evidence="3 17">General (non sugar-specific) component of the phosphoenolpyruvate-dependent sugar phosphotransferase system (sugar PTS). This major carbohydrate active-transport system catalyzes the phosphorylation of incoming sugar substrates concomitantly with their translocation across the cell membrane. Enzyme I transfers the phosphoryl group from phosphoenolpyruvate (PEP) to the phosphoryl carrier protein (HPr).</text>
</comment>
<evidence type="ECO:0000256" key="7">
    <source>
        <dbReference type="ARBA" id="ARBA00016544"/>
    </source>
</evidence>
<keyword evidence="11 17" id="KW-0808">Transferase</keyword>
<dbReference type="InterPro" id="IPR040442">
    <property type="entry name" value="Pyrv_kinase-like_dom_sf"/>
</dbReference>
<comment type="subcellular location">
    <subcellularLocation>
        <location evidence="4 17">Cytoplasm</location>
    </subcellularLocation>
</comment>
<keyword evidence="26" id="KW-1185">Reference proteome</keyword>
<evidence type="ECO:0000256" key="12">
    <source>
        <dbReference type="ARBA" id="ARBA00022683"/>
    </source>
</evidence>
<proteinExistence type="inferred from homology"/>
<evidence type="ECO:0000259" key="22">
    <source>
        <dbReference type="Pfam" id="PF00391"/>
    </source>
</evidence>
<evidence type="ECO:0000259" key="23">
    <source>
        <dbReference type="Pfam" id="PF02896"/>
    </source>
</evidence>
<evidence type="ECO:0000256" key="16">
    <source>
        <dbReference type="ARBA" id="ARBA00033235"/>
    </source>
</evidence>
<dbReference type="GO" id="GO:0008965">
    <property type="term" value="F:phosphoenolpyruvate-protein phosphotransferase activity"/>
    <property type="evidence" value="ECO:0007669"/>
    <property type="project" value="UniProtKB-EC"/>
</dbReference>
<evidence type="ECO:0000256" key="1">
    <source>
        <dbReference type="ARBA" id="ARBA00000683"/>
    </source>
</evidence>
<dbReference type="InterPro" id="IPR006318">
    <property type="entry name" value="PTS_EI-like"/>
</dbReference>
<feature type="domain" description="PEP-utilising enzyme mobile" evidence="22">
    <location>
        <begin position="155"/>
        <end position="227"/>
    </location>
</feature>
<feature type="binding site" evidence="19">
    <location>
        <begin position="454"/>
        <end position="455"/>
    </location>
    <ligand>
        <name>phosphoenolpyruvate</name>
        <dbReference type="ChEBI" id="CHEBI:58702"/>
    </ligand>
</feature>
<evidence type="ECO:0000256" key="13">
    <source>
        <dbReference type="ARBA" id="ARBA00022723"/>
    </source>
</evidence>
<dbReference type="InterPro" id="IPR036618">
    <property type="entry name" value="PtsI_HPr-bd_sf"/>
</dbReference>
<dbReference type="PANTHER" id="PTHR46244">
    <property type="entry name" value="PHOSPHOENOLPYRUVATE-PROTEIN PHOSPHOTRANSFERASE"/>
    <property type="match status" value="1"/>
</dbReference>
<evidence type="ECO:0000256" key="21">
    <source>
        <dbReference type="SAM" id="Coils"/>
    </source>
</evidence>
<dbReference type="GO" id="GO:0016301">
    <property type="term" value="F:kinase activity"/>
    <property type="evidence" value="ECO:0007669"/>
    <property type="project" value="UniProtKB-KW"/>
</dbReference>
<keyword evidence="21" id="KW-0175">Coiled coil</keyword>
<dbReference type="InterPro" id="IPR008279">
    <property type="entry name" value="PEP-util_enz_mobile_dom"/>
</dbReference>
<accession>A0A316TW10</accession>
<dbReference type="OrthoDB" id="9765468at2"/>
<evidence type="ECO:0000256" key="14">
    <source>
        <dbReference type="ARBA" id="ARBA00022777"/>
    </source>
</evidence>
<keyword evidence="9 17" id="KW-0963">Cytoplasm</keyword>
<dbReference type="AlphaFoldDB" id="A0A316TW10"/>
<evidence type="ECO:0000256" key="3">
    <source>
        <dbReference type="ARBA" id="ARBA00002728"/>
    </source>
</evidence>
<feature type="binding site" evidence="20">
    <location>
        <position position="431"/>
    </location>
    <ligand>
        <name>Mg(2+)</name>
        <dbReference type="ChEBI" id="CHEBI:18420"/>
    </ligand>
</feature>
<evidence type="ECO:0000256" key="9">
    <source>
        <dbReference type="ARBA" id="ARBA00022490"/>
    </source>
</evidence>
<dbReference type="InterPro" id="IPR024692">
    <property type="entry name" value="PTS_EI"/>
</dbReference>
<keyword evidence="13 17" id="KW-0479">Metal-binding</keyword>